<dbReference type="OrthoDB" id="21124at2759"/>
<dbReference type="Gene3D" id="1.20.930.10">
    <property type="entry name" value="Conserved domain common to transcription factors TFIIS, elongin A, CRSP70"/>
    <property type="match status" value="2"/>
</dbReference>
<proteinExistence type="predicted"/>
<dbReference type="GO" id="GO:0032784">
    <property type="term" value="P:regulation of DNA-templated transcription elongation"/>
    <property type="evidence" value="ECO:0007669"/>
    <property type="project" value="InterPro"/>
</dbReference>
<organism evidence="3 4">
    <name type="scientific">Gossypium barbadense</name>
    <name type="common">Sea Island cotton</name>
    <name type="synonym">Hibiscus barbadensis</name>
    <dbReference type="NCBI Taxonomy" id="3634"/>
    <lineage>
        <taxon>Eukaryota</taxon>
        <taxon>Viridiplantae</taxon>
        <taxon>Streptophyta</taxon>
        <taxon>Embryophyta</taxon>
        <taxon>Tracheophyta</taxon>
        <taxon>Spermatophyta</taxon>
        <taxon>Magnoliopsida</taxon>
        <taxon>eudicotyledons</taxon>
        <taxon>Gunneridae</taxon>
        <taxon>Pentapetalae</taxon>
        <taxon>rosids</taxon>
        <taxon>malvids</taxon>
        <taxon>Malvales</taxon>
        <taxon>Malvaceae</taxon>
        <taxon>Malvoideae</taxon>
        <taxon>Gossypium</taxon>
    </lineage>
</organism>
<dbReference type="InterPro" id="IPR017923">
    <property type="entry name" value="TFIIS_N"/>
</dbReference>
<dbReference type="GO" id="GO:0005634">
    <property type="term" value="C:nucleus"/>
    <property type="evidence" value="ECO:0007669"/>
    <property type="project" value="UniProtKB-SubCell"/>
</dbReference>
<gene>
    <name evidence="3" type="ORF">GOBAR_AA08310</name>
</gene>
<name>A0A2P5Y9Q7_GOSBA</name>
<protein>
    <recommendedName>
        <fullName evidence="2">TFIIS N-terminal domain-containing protein</fullName>
    </recommendedName>
</protein>
<dbReference type="Pfam" id="PF08711">
    <property type="entry name" value="Med26"/>
    <property type="match status" value="1"/>
</dbReference>
<dbReference type="PANTHER" id="PTHR47350:SF2">
    <property type="entry name" value="PROTEIN IWS1 HOMOLOG"/>
    <property type="match status" value="1"/>
</dbReference>
<sequence length="468" mass="53746">MEEETNIIREIVRHDFPKTNKRKLQKPSELEEMWGWLNSDYQDQKDEQIRRKSDTDAEIEAMFDKVKRRKKMEETSSPGIGLLVEKVMAQMEVAAEEDIELNIQNKPAIRKIQMLPLLTDFLSKKKLQQEFLDHGILTLLKSWLEPLPDGSLPNATLRSSILNILTQVMPVDISLEDGREQLKKSGLEIEAMFDKVKRRKKMEETSSPGIGLLVEKVMAQMEVAAEEDIELNIQNKPAIRKIQMLPLLTDFLSKKKLQQEFLDHGILTLLKSWLEPLPDGSLPNATLRSSILNILTQVMPVDISLEDGREQLKKSGLGKVIMFLSKSGEETTGNRKLAKHLVQNWCRTIFNKTTSYSDLRNTVIPRMKKPLMKQSTRVELREAELVLEGPRRPCSSGTASGSVSVPEPTPCVYEVNPLTNFKPEFARRYRRCREVRDSKCFKRIEKNMRRLKKSNKKKTLQAAKLAVL</sequence>
<dbReference type="InterPro" id="IPR044204">
    <property type="entry name" value="IWS1/2"/>
</dbReference>
<dbReference type="GO" id="GO:0009742">
    <property type="term" value="P:brassinosteroid mediated signaling pathway"/>
    <property type="evidence" value="ECO:0007669"/>
    <property type="project" value="InterPro"/>
</dbReference>
<dbReference type="Proteomes" id="UP000239757">
    <property type="component" value="Unassembled WGS sequence"/>
</dbReference>
<accession>A0A2P5Y9Q7</accession>
<evidence type="ECO:0000313" key="3">
    <source>
        <dbReference type="EMBL" id="PPS12330.1"/>
    </source>
</evidence>
<dbReference type="EMBL" id="KZ663498">
    <property type="protein sequence ID" value="PPS12330.1"/>
    <property type="molecule type" value="Genomic_DNA"/>
</dbReference>
<dbReference type="PROSITE" id="PS51319">
    <property type="entry name" value="TFIIS_N"/>
    <property type="match status" value="1"/>
</dbReference>
<dbReference type="PANTHER" id="PTHR47350">
    <property type="entry name" value="PROTEIN IWS1 HOMOLOG 1"/>
    <property type="match status" value="1"/>
</dbReference>
<dbReference type="AlphaFoldDB" id="A0A2P5Y9Q7"/>
<reference evidence="3 4" key="1">
    <citation type="submission" date="2015-01" db="EMBL/GenBank/DDBJ databases">
        <title>Genome of allotetraploid Gossypium barbadense reveals genomic plasticity and fiber elongation in cotton evolution.</title>
        <authorList>
            <person name="Chen X."/>
            <person name="Liu X."/>
            <person name="Zhao B."/>
            <person name="Zheng H."/>
            <person name="Hu Y."/>
            <person name="Lu G."/>
            <person name="Yang C."/>
            <person name="Chen J."/>
            <person name="Shan C."/>
            <person name="Zhang L."/>
            <person name="Zhou Y."/>
            <person name="Wang L."/>
            <person name="Guo W."/>
            <person name="Bai Y."/>
            <person name="Ruan J."/>
            <person name="Shangguan X."/>
            <person name="Mao Y."/>
            <person name="Jiang J."/>
            <person name="Zhu Y."/>
            <person name="Lei J."/>
            <person name="Kang H."/>
            <person name="Chen S."/>
            <person name="He X."/>
            <person name="Wang R."/>
            <person name="Wang Y."/>
            <person name="Chen J."/>
            <person name="Wang L."/>
            <person name="Yu S."/>
            <person name="Wang B."/>
            <person name="Wei J."/>
            <person name="Song S."/>
            <person name="Lu X."/>
            <person name="Gao Z."/>
            <person name="Gu W."/>
            <person name="Deng X."/>
            <person name="Ma D."/>
            <person name="Wang S."/>
            <person name="Liang W."/>
            <person name="Fang L."/>
            <person name="Cai C."/>
            <person name="Zhu X."/>
            <person name="Zhou B."/>
            <person name="Zhang Y."/>
            <person name="Chen Z."/>
            <person name="Xu S."/>
            <person name="Zhu R."/>
            <person name="Wang S."/>
            <person name="Zhang T."/>
            <person name="Zhao G."/>
        </authorList>
    </citation>
    <scope>NUCLEOTIDE SEQUENCE [LARGE SCALE GENOMIC DNA]</scope>
    <source>
        <strain evidence="4">cv. Xinhai21</strain>
        <tissue evidence="3">Leaf</tissue>
    </source>
</reference>
<comment type="subcellular location">
    <subcellularLocation>
        <location evidence="1">Nucleus</location>
    </subcellularLocation>
</comment>
<feature type="domain" description="TFIIS N-terminal" evidence="2">
    <location>
        <begin position="268"/>
        <end position="352"/>
    </location>
</feature>
<dbReference type="InterPro" id="IPR035441">
    <property type="entry name" value="TFIIS/LEDGF_dom_sf"/>
</dbReference>
<evidence type="ECO:0000259" key="2">
    <source>
        <dbReference type="PROSITE" id="PS51319"/>
    </source>
</evidence>
<keyword evidence="1" id="KW-0539">Nucleus</keyword>
<evidence type="ECO:0000256" key="1">
    <source>
        <dbReference type="PROSITE-ProRule" id="PRU00649"/>
    </source>
</evidence>
<evidence type="ECO:0000313" key="4">
    <source>
        <dbReference type="Proteomes" id="UP000239757"/>
    </source>
</evidence>